<name>R7VWT4_COLLI</name>
<dbReference type="PANTHER" id="PTHR33395">
    <property type="entry name" value="TRANSCRIPTASE, PUTATIVE-RELATED-RELATED"/>
    <property type="match status" value="1"/>
</dbReference>
<dbReference type="GO" id="GO:0007508">
    <property type="term" value="P:larval heart development"/>
    <property type="evidence" value="ECO:0007669"/>
    <property type="project" value="TreeGrafter"/>
</dbReference>
<dbReference type="GO" id="GO:0061343">
    <property type="term" value="P:cell adhesion involved in heart morphogenesis"/>
    <property type="evidence" value="ECO:0007669"/>
    <property type="project" value="TreeGrafter"/>
</dbReference>
<protein>
    <submittedName>
        <fullName evidence="1">Uncharacterized protein</fullName>
    </submittedName>
</protein>
<dbReference type="GO" id="GO:0031012">
    <property type="term" value="C:extracellular matrix"/>
    <property type="evidence" value="ECO:0007669"/>
    <property type="project" value="TreeGrafter"/>
</dbReference>
<dbReference type="AlphaFoldDB" id="R7VWT4"/>
<sequence length="115" mass="12489">MVYAEGNIVTEDEGKAEVLNASFASVFNSQNSCVLGTQPPEPEDSDGEKNEAPVIQGEMVGDLLHGLNTHKCTGPDGIHPRAFRELAEVITESLSIIYKQSWLTGEVQLNGSWLM</sequence>
<proteinExistence type="predicted"/>
<dbReference type="PANTHER" id="PTHR33395:SF22">
    <property type="entry name" value="REVERSE TRANSCRIPTASE DOMAIN-CONTAINING PROTEIN"/>
    <property type="match status" value="1"/>
</dbReference>
<reference evidence="1" key="1">
    <citation type="journal article" date="2013" name="Science">
        <title>Genomic diversity and evolution of the head crest in the rock pigeon.</title>
        <authorList>
            <person name="Shapiro M.D."/>
            <person name="Kronenberg Z."/>
            <person name="Li C."/>
            <person name="Domyan E.T."/>
            <person name="Pan H."/>
            <person name="Campbell M."/>
            <person name="Tan H."/>
            <person name="Huff C.D."/>
            <person name="Hu H."/>
            <person name="Vickrey A.I."/>
            <person name="Nielsen S.C."/>
            <person name="Stringham S.A."/>
            <person name="Hu H."/>
            <person name="Willerslev E."/>
            <person name="Gilbert M.T."/>
            <person name="Yandell M."/>
            <person name="Zhang G."/>
            <person name="Wang J."/>
        </authorList>
    </citation>
    <scope>NUCLEOTIDE SEQUENCE [LARGE SCALE GENOMIC DNA]</scope>
    <source>
        <tissue evidence="1">Blood</tissue>
    </source>
</reference>
<dbReference type="EMBL" id="KB375574">
    <property type="protein sequence ID" value="EMC84735.1"/>
    <property type="molecule type" value="Genomic_DNA"/>
</dbReference>
<evidence type="ECO:0000313" key="1">
    <source>
        <dbReference type="EMBL" id="EMC84735.1"/>
    </source>
</evidence>
<gene>
    <name evidence="1" type="ORF">A306_06920</name>
</gene>
<organism evidence="1">
    <name type="scientific">Columba livia</name>
    <name type="common">Rock dove</name>
    <dbReference type="NCBI Taxonomy" id="8932"/>
    <lineage>
        <taxon>Eukaryota</taxon>
        <taxon>Metazoa</taxon>
        <taxon>Chordata</taxon>
        <taxon>Craniata</taxon>
        <taxon>Vertebrata</taxon>
        <taxon>Euteleostomi</taxon>
        <taxon>Archelosauria</taxon>
        <taxon>Archosauria</taxon>
        <taxon>Dinosauria</taxon>
        <taxon>Saurischia</taxon>
        <taxon>Theropoda</taxon>
        <taxon>Coelurosauria</taxon>
        <taxon>Aves</taxon>
        <taxon>Neognathae</taxon>
        <taxon>Neoaves</taxon>
        <taxon>Columbimorphae</taxon>
        <taxon>Columbiformes</taxon>
        <taxon>Columbidae</taxon>
        <taxon>Columba</taxon>
    </lineage>
</organism>
<accession>R7VWT4</accession>